<feature type="transmembrane region" description="Helical" evidence="2">
    <location>
        <begin position="72"/>
        <end position="92"/>
    </location>
</feature>
<feature type="transmembrane region" description="Helical" evidence="2">
    <location>
        <begin position="330"/>
        <end position="352"/>
    </location>
</feature>
<dbReference type="GO" id="GO:0022857">
    <property type="term" value="F:transmembrane transporter activity"/>
    <property type="evidence" value="ECO:0007669"/>
    <property type="project" value="InterPro"/>
</dbReference>
<feature type="transmembrane region" description="Helical" evidence="2">
    <location>
        <begin position="171"/>
        <end position="191"/>
    </location>
</feature>
<keyword evidence="2" id="KW-0472">Membrane</keyword>
<dbReference type="PANTHER" id="PTHR23527">
    <property type="entry name" value="BLL3282 PROTEIN"/>
    <property type="match status" value="1"/>
</dbReference>
<evidence type="ECO:0000313" key="4">
    <source>
        <dbReference type="EMBL" id="ELZ87206.1"/>
    </source>
</evidence>
<evidence type="ECO:0000313" key="5">
    <source>
        <dbReference type="Proteomes" id="UP000011612"/>
    </source>
</evidence>
<sequence length="420" mass="41283">MSGDTSGVTDTGNTGDTTGTGDTGGPETRPSQRGSWRAVGAVAGWQTAASLCYYTLFAATGFVREAFSISESLVGLFLTAGLLGYTVALFPSGAAVDGFGEKPVMLGGLLALAVALVVVSFTPATGSYALLLGAVALLGAAYSTAMPASNRGIVAAAPAGSKNLAMGLKQVGVTAGSGASSLIVTGIAAFAAWQVGFWLIAVVAVGYALVFAVSYRGTDGTGRLEPPELAGLGSNRTYVALVAAGLFVGASIYSMLGYTILYVEDVVGASASMAGIVLAATQVTGSVGRIGAGSLADRLGGASGAATVALVQLTGATVLFALLAGSGGSLVLTLGVFVALGLTIHGSTGVFYSCLSSVVDDDDIGAATAGGQTAINAGGLVAPPLFGALVEFSGYGAGWAMVTVLTVAAAVLLFVVTRRL</sequence>
<keyword evidence="5" id="KW-1185">Reference proteome</keyword>
<feature type="transmembrane region" description="Helical" evidence="2">
    <location>
        <begin position="104"/>
        <end position="122"/>
    </location>
</feature>
<feature type="transmembrane region" description="Helical" evidence="2">
    <location>
        <begin position="267"/>
        <end position="287"/>
    </location>
</feature>
<keyword evidence="2" id="KW-1133">Transmembrane helix</keyword>
<name>M0HRT8_HALEO</name>
<dbReference type="InterPro" id="IPR036259">
    <property type="entry name" value="MFS_trans_sf"/>
</dbReference>
<feature type="domain" description="Major facilitator superfamily (MFS) profile" evidence="3">
    <location>
        <begin position="38"/>
        <end position="420"/>
    </location>
</feature>
<feature type="region of interest" description="Disordered" evidence="1">
    <location>
        <begin position="1"/>
        <end position="34"/>
    </location>
</feature>
<organism evidence="4 5">
    <name type="scientific">Haloferax elongans ATCC BAA-1513</name>
    <dbReference type="NCBI Taxonomy" id="1230453"/>
    <lineage>
        <taxon>Archaea</taxon>
        <taxon>Methanobacteriati</taxon>
        <taxon>Methanobacteriota</taxon>
        <taxon>Stenosarchaea group</taxon>
        <taxon>Halobacteria</taxon>
        <taxon>Halobacteriales</taxon>
        <taxon>Haloferacaceae</taxon>
        <taxon>Haloferax</taxon>
    </lineage>
</organism>
<keyword evidence="2" id="KW-0812">Transmembrane</keyword>
<feature type="transmembrane region" description="Helical" evidence="2">
    <location>
        <begin position="128"/>
        <end position="150"/>
    </location>
</feature>
<dbReference type="PROSITE" id="PS50850">
    <property type="entry name" value="MFS"/>
    <property type="match status" value="1"/>
</dbReference>
<gene>
    <name evidence="4" type="ORF">C453_02609</name>
</gene>
<evidence type="ECO:0000259" key="3">
    <source>
        <dbReference type="PROSITE" id="PS50850"/>
    </source>
</evidence>
<dbReference type="InterPro" id="IPR052952">
    <property type="entry name" value="MFS-Transporter"/>
</dbReference>
<dbReference type="Pfam" id="PF07690">
    <property type="entry name" value="MFS_1"/>
    <property type="match status" value="1"/>
</dbReference>
<feature type="transmembrane region" description="Helical" evidence="2">
    <location>
        <begin position="197"/>
        <end position="217"/>
    </location>
</feature>
<feature type="transmembrane region" description="Helical" evidence="2">
    <location>
        <begin position="299"/>
        <end position="324"/>
    </location>
</feature>
<dbReference type="InterPro" id="IPR020846">
    <property type="entry name" value="MFS_dom"/>
</dbReference>
<reference evidence="4 5" key="1">
    <citation type="journal article" date="2014" name="PLoS Genet.">
        <title>Phylogenetically driven sequencing of extremely halophilic archaea reveals strategies for static and dynamic osmo-response.</title>
        <authorList>
            <person name="Becker E.A."/>
            <person name="Seitzer P.M."/>
            <person name="Tritt A."/>
            <person name="Larsen D."/>
            <person name="Krusor M."/>
            <person name="Yao A.I."/>
            <person name="Wu D."/>
            <person name="Madern D."/>
            <person name="Eisen J.A."/>
            <person name="Darling A.E."/>
            <person name="Facciotti M.T."/>
        </authorList>
    </citation>
    <scope>NUCLEOTIDE SEQUENCE [LARGE SCALE GENOMIC DNA]</scope>
    <source>
        <strain evidence="4 5">ATCC BAA-1513</strain>
    </source>
</reference>
<dbReference type="STRING" id="1230453.C453_02609"/>
<dbReference type="AlphaFoldDB" id="M0HRT8"/>
<dbReference type="PANTHER" id="PTHR23527:SF1">
    <property type="entry name" value="BLL3282 PROTEIN"/>
    <property type="match status" value="1"/>
</dbReference>
<evidence type="ECO:0000256" key="2">
    <source>
        <dbReference type="SAM" id="Phobius"/>
    </source>
</evidence>
<dbReference type="Proteomes" id="UP000011612">
    <property type="component" value="Unassembled WGS sequence"/>
</dbReference>
<protein>
    <submittedName>
        <fullName evidence="4">MFS permease</fullName>
    </submittedName>
</protein>
<accession>M0HRT8</accession>
<feature type="transmembrane region" description="Helical" evidence="2">
    <location>
        <begin position="238"/>
        <end position="261"/>
    </location>
</feature>
<feature type="compositionally biased region" description="Low complexity" evidence="1">
    <location>
        <begin position="1"/>
        <end position="20"/>
    </location>
</feature>
<evidence type="ECO:0000256" key="1">
    <source>
        <dbReference type="SAM" id="MobiDB-lite"/>
    </source>
</evidence>
<feature type="transmembrane region" description="Helical" evidence="2">
    <location>
        <begin position="392"/>
        <end position="416"/>
    </location>
</feature>
<dbReference type="PATRIC" id="fig|1230453.4.peg.473"/>
<dbReference type="Gene3D" id="1.20.1250.20">
    <property type="entry name" value="MFS general substrate transporter like domains"/>
    <property type="match status" value="2"/>
</dbReference>
<dbReference type="SUPFAM" id="SSF103473">
    <property type="entry name" value="MFS general substrate transporter"/>
    <property type="match status" value="1"/>
</dbReference>
<comment type="caution">
    <text evidence="4">The sequence shown here is derived from an EMBL/GenBank/DDBJ whole genome shotgun (WGS) entry which is preliminary data.</text>
</comment>
<dbReference type="EMBL" id="AOLK01000011">
    <property type="protein sequence ID" value="ELZ87206.1"/>
    <property type="molecule type" value="Genomic_DNA"/>
</dbReference>
<feature type="transmembrane region" description="Helical" evidence="2">
    <location>
        <begin position="38"/>
        <end position="60"/>
    </location>
</feature>
<proteinExistence type="predicted"/>
<dbReference type="RefSeq" id="WP_008322538.1">
    <property type="nucleotide sequence ID" value="NZ_AOLK01000011.1"/>
</dbReference>
<dbReference type="InterPro" id="IPR011701">
    <property type="entry name" value="MFS"/>
</dbReference>